<dbReference type="FunFam" id="3.40.47.10:FF:000010">
    <property type="entry name" value="Acetyl-CoA acetyltransferase (Thiolase)"/>
    <property type="match status" value="1"/>
</dbReference>
<gene>
    <name evidence="7" type="ORF">FPB0191_00683</name>
</gene>
<dbReference type="EC" id="2.3.1.9" evidence="7"/>
<dbReference type="PROSITE" id="PS00737">
    <property type="entry name" value="THIOLASE_2"/>
    <property type="match status" value="1"/>
</dbReference>
<dbReference type="STRING" id="1267021.FPB0191_00683"/>
<reference evidence="7 8" key="1">
    <citation type="journal article" date="2014" name="Appl. Environ. Microbiol.">
        <title>Gut symbionts from distinct hosts exhibit genotoxic activity via divergent colibactin biosynthetic pathways.</title>
        <authorList>
            <person name="Engel P."/>
            <person name="Vizcaino M.I."/>
            <person name="Crawford J.M."/>
        </authorList>
    </citation>
    <scope>NUCLEOTIDE SEQUENCE [LARGE SCALE GENOMIC DNA]</scope>
    <source>
        <strain evidence="7 8">PEB0191</strain>
    </source>
</reference>
<dbReference type="PIRSF" id="PIRSF000429">
    <property type="entry name" value="Ac-CoA_Ac_transf"/>
    <property type="match status" value="1"/>
</dbReference>
<dbReference type="InterPro" id="IPR020617">
    <property type="entry name" value="Thiolase_C"/>
</dbReference>
<dbReference type="NCBIfam" id="TIGR01930">
    <property type="entry name" value="AcCoA-C-Actrans"/>
    <property type="match status" value="1"/>
</dbReference>
<feature type="domain" description="Thiolase N-terminal" evidence="5">
    <location>
        <begin position="4"/>
        <end position="261"/>
    </location>
</feature>
<dbReference type="PANTHER" id="PTHR18919:SF164">
    <property type="entry name" value="ACETYL-COA ACETYLTRANSFERASE"/>
    <property type="match status" value="1"/>
</dbReference>
<evidence type="ECO:0000256" key="4">
    <source>
        <dbReference type="RuleBase" id="RU003557"/>
    </source>
</evidence>
<organism evidence="7 8">
    <name type="scientific">Frischella perrara</name>
    <dbReference type="NCBI Taxonomy" id="1267021"/>
    <lineage>
        <taxon>Bacteria</taxon>
        <taxon>Pseudomonadati</taxon>
        <taxon>Pseudomonadota</taxon>
        <taxon>Gammaproteobacteria</taxon>
        <taxon>Orbales</taxon>
        <taxon>Orbaceae</taxon>
        <taxon>Frischella</taxon>
    </lineage>
</organism>
<comment type="similarity">
    <text evidence="1 4">Belongs to the thiolase-like superfamily. Thiolase family.</text>
</comment>
<dbReference type="InterPro" id="IPR020616">
    <property type="entry name" value="Thiolase_N"/>
</dbReference>
<evidence type="ECO:0000259" key="6">
    <source>
        <dbReference type="Pfam" id="PF02803"/>
    </source>
</evidence>
<dbReference type="HOGENOM" id="CLU_031026_0_0_6"/>
<dbReference type="InterPro" id="IPR020613">
    <property type="entry name" value="Thiolase_CS"/>
</dbReference>
<dbReference type="PANTHER" id="PTHR18919">
    <property type="entry name" value="ACETYL-COA C-ACYLTRANSFERASE"/>
    <property type="match status" value="1"/>
</dbReference>
<dbReference type="OrthoDB" id="9764638at2"/>
<dbReference type="InterPro" id="IPR002155">
    <property type="entry name" value="Thiolase"/>
</dbReference>
<dbReference type="CDD" id="cd00751">
    <property type="entry name" value="thiolase"/>
    <property type="match status" value="1"/>
</dbReference>
<dbReference type="Pfam" id="PF02803">
    <property type="entry name" value="Thiolase_C"/>
    <property type="match status" value="1"/>
</dbReference>
<proteinExistence type="inferred from homology"/>
<dbReference type="AlphaFoldDB" id="A0A0A7RZ57"/>
<accession>A0A0A7RZ57</accession>
<dbReference type="GO" id="GO:0003985">
    <property type="term" value="F:acetyl-CoA C-acetyltransferase activity"/>
    <property type="evidence" value="ECO:0007669"/>
    <property type="project" value="UniProtKB-EC"/>
</dbReference>
<sequence length="392" mass="42219">MKKVVIVSATRTAIGHFNGSIASIDAIELGKIVIEDALKRIELDTSFVDEVIIGNVIQSGLGQNPARQSALKANLSNNIPAFTINKVCGSGLKAITLAAQSILAGDNHIMIAGGMENMSQAPYLINNKCRWNLNQGKNQLYDTLVNDGLYCSINHYHMGMTAEILAKMYDISRSDQDQFALRSHQLAQKAISNGEFIDEIVPITVKTGKEKYIFQQDQLPKFNLSLDHLSDLIPIFKKGTVTTGNISNLSDGAAALIIMSENRAKQLGLRPLAYIRSYASGAVNPNLMGLGSVSATKLALKKASLNLSDIDLIEAGETFAAQFLALCYELDFDLSKTNIRGGTIALGHPIGSSGARILVTLLYTMIHHDKQFGLATLGIGGGLGISIILERC</sequence>
<dbReference type="InterPro" id="IPR016039">
    <property type="entry name" value="Thiolase-like"/>
</dbReference>
<dbReference type="Proteomes" id="UP000030901">
    <property type="component" value="Chromosome"/>
</dbReference>
<dbReference type="EMBL" id="CP009056">
    <property type="protein sequence ID" value="AJA44513.1"/>
    <property type="molecule type" value="Genomic_DNA"/>
</dbReference>
<dbReference type="RefSeq" id="WP_039104024.1">
    <property type="nucleotide sequence ID" value="NZ_CP009056.1"/>
</dbReference>
<evidence type="ECO:0000256" key="1">
    <source>
        <dbReference type="ARBA" id="ARBA00010982"/>
    </source>
</evidence>
<evidence type="ECO:0000256" key="2">
    <source>
        <dbReference type="ARBA" id="ARBA00022679"/>
    </source>
</evidence>
<evidence type="ECO:0000256" key="3">
    <source>
        <dbReference type="ARBA" id="ARBA00023315"/>
    </source>
</evidence>
<dbReference type="InterPro" id="IPR020615">
    <property type="entry name" value="Thiolase_acyl_enz_int_AS"/>
</dbReference>
<dbReference type="KEGG" id="fpp:FPB0191_00683"/>
<keyword evidence="3 4" id="KW-0012">Acyltransferase</keyword>
<protein>
    <submittedName>
        <fullName evidence="7">Acetyl-CoA acetyltransferase</fullName>
        <ecNumber evidence="7">2.3.1.9</ecNumber>
    </submittedName>
</protein>
<keyword evidence="2 4" id="KW-0808">Transferase</keyword>
<dbReference type="Pfam" id="PF00108">
    <property type="entry name" value="Thiolase_N"/>
    <property type="match status" value="1"/>
</dbReference>
<name>A0A0A7RZ57_FRIPE</name>
<feature type="domain" description="Thiolase C-terminal" evidence="6">
    <location>
        <begin position="270"/>
        <end position="391"/>
    </location>
</feature>
<keyword evidence="8" id="KW-1185">Reference proteome</keyword>
<dbReference type="PROSITE" id="PS00098">
    <property type="entry name" value="THIOLASE_1"/>
    <property type="match status" value="1"/>
</dbReference>
<evidence type="ECO:0000259" key="5">
    <source>
        <dbReference type="Pfam" id="PF00108"/>
    </source>
</evidence>
<dbReference type="Gene3D" id="3.40.47.10">
    <property type="match status" value="2"/>
</dbReference>
<dbReference type="GO" id="GO:0044281">
    <property type="term" value="P:small molecule metabolic process"/>
    <property type="evidence" value="ECO:0007669"/>
    <property type="project" value="UniProtKB-ARBA"/>
</dbReference>
<dbReference type="SUPFAM" id="SSF53901">
    <property type="entry name" value="Thiolase-like"/>
    <property type="match status" value="2"/>
</dbReference>
<evidence type="ECO:0000313" key="7">
    <source>
        <dbReference type="EMBL" id="AJA44513.1"/>
    </source>
</evidence>
<evidence type="ECO:0000313" key="8">
    <source>
        <dbReference type="Proteomes" id="UP000030901"/>
    </source>
</evidence>